<evidence type="ECO:0000259" key="4">
    <source>
        <dbReference type="Pfam" id="PF08541"/>
    </source>
</evidence>
<keyword evidence="1 6" id="KW-0808">Transferase</keyword>
<dbReference type="RefSeq" id="WP_015905952.1">
    <property type="nucleotide sequence ID" value="NC_012108.1"/>
</dbReference>
<evidence type="ECO:0000313" key="6">
    <source>
        <dbReference type="EMBL" id="ACN17219.1"/>
    </source>
</evidence>
<keyword evidence="7" id="KW-1185">Reference proteome</keyword>
<reference evidence="6 7" key="1">
    <citation type="journal article" date="2009" name="Environ. Microbiol.">
        <title>Genome sequence of Desulfobacterium autotrophicum HRM2, a marine sulfate reducer oxidizing organic carbon completely to carbon dioxide.</title>
        <authorList>
            <person name="Strittmatter A.W."/>
            <person name="Liesegang H."/>
            <person name="Rabus R."/>
            <person name="Decker I."/>
            <person name="Amann J."/>
            <person name="Andres S."/>
            <person name="Henne A."/>
            <person name="Fricke W.F."/>
            <person name="Martinez-Arias R."/>
            <person name="Bartels D."/>
            <person name="Goesmann A."/>
            <person name="Krause L."/>
            <person name="Puehler A."/>
            <person name="Klenk H.P."/>
            <person name="Richter M."/>
            <person name="Schuler M."/>
            <person name="Gloeckner F.O."/>
            <person name="Meyerdierks A."/>
            <person name="Gottschalk G."/>
            <person name="Amann R."/>
        </authorList>
    </citation>
    <scope>NUCLEOTIDE SEQUENCE [LARGE SCALE GENOMIC DNA]</scope>
    <source>
        <strain evidence="7">ATCC 43914 / DSM 3382 / HRM2</strain>
    </source>
</reference>
<accession>C0QCY7</accession>
<dbReference type="InterPro" id="IPR013747">
    <property type="entry name" value="ACP_syn_III_C"/>
</dbReference>
<feature type="transmembrane region" description="Helical" evidence="3">
    <location>
        <begin position="317"/>
        <end position="334"/>
    </location>
</feature>
<feature type="domain" description="Beta-ketoacyl-[acyl-carrier-protein] synthase III C-terminal" evidence="4">
    <location>
        <begin position="246"/>
        <end position="336"/>
    </location>
</feature>
<dbReference type="Pfam" id="PF08541">
    <property type="entry name" value="ACP_syn_III_C"/>
    <property type="match status" value="1"/>
</dbReference>
<evidence type="ECO:0000256" key="3">
    <source>
        <dbReference type="SAM" id="Phobius"/>
    </source>
</evidence>
<evidence type="ECO:0000256" key="1">
    <source>
        <dbReference type="ARBA" id="ARBA00022679"/>
    </source>
</evidence>
<keyword evidence="3" id="KW-0812">Transmembrane</keyword>
<protein>
    <submittedName>
        <fullName evidence="6">FabH3</fullName>
        <ecNumber evidence="6">2.3.1.41</ecNumber>
    </submittedName>
</protein>
<gene>
    <name evidence="6" type="primary">fabH3</name>
    <name evidence="6" type="ordered locus">HRM2_41630</name>
</gene>
<dbReference type="EC" id="2.3.1.41" evidence="6"/>
<name>C0QCY7_DESAH</name>
<dbReference type="Proteomes" id="UP000000442">
    <property type="component" value="Chromosome"/>
</dbReference>
<dbReference type="InterPro" id="IPR013751">
    <property type="entry name" value="ACP_syn_III_N"/>
</dbReference>
<dbReference type="PANTHER" id="PTHR34069">
    <property type="entry name" value="3-OXOACYL-[ACYL-CARRIER-PROTEIN] SYNTHASE 3"/>
    <property type="match status" value="1"/>
</dbReference>
<dbReference type="eggNOG" id="COG0332">
    <property type="taxonomic scope" value="Bacteria"/>
</dbReference>
<dbReference type="OrthoDB" id="9815506at2"/>
<dbReference type="AlphaFoldDB" id="C0QCY7"/>
<dbReference type="InterPro" id="IPR016039">
    <property type="entry name" value="Thiolase-like"/>
</dbReference>
<dbReference type="GO" id="GO:0004315">
    <property type="term" value="F:3-oxoacyl-[acyl-carrier-protein] synthase activity"/>
    <property type="evidence" value="ECO:0007669"/>
    <property type="project" value="UniProtKB-EC"/>
</dbReference>
<dbReference type="Gene3D" id="3.40.47.10">
    <property type="match status" value="1"/>
</dbReference>
<keyword evidence="2 6" id="KW-0012">Acyltransferase</keyword>
<proteinExistence type="predicted"/>
<dbReference type="STRING" id="177437.HRM2_41630"/>
<keyword evidence="3" id="KW-0472">Membrane</keyword>
<dbReference type="Pfam" id="PF08545">
    <property type="entry name" value="ACP_syn_III"/>
    <property type="match status" value="1"/>
</dbReference>
<dbReference type="HOGENOM" id="CLU_039592_3_1_7"/>
<dbReference type="PANTHER" id="PTHR34069:SF3">
    <property type="entry name" value="ACYL-COA:ACYL-COA ALKYLTRANSFERASE"/>
    <property type="match status" value="1"/>
</dbReference>
<evidence type="ECO:0000259" key="5">
    <source>
        <dbReference type="Pfam" id="PF08545"/>
    </source>
</evidence>
<feature type="domain" description="Beta-ketoacyl-[acyl-carrier-protein] synthase III N-terminal" evidence="5">
    <location>
        <begin position="110"/>
        <end position="188"/>
    </location>
</feature>
<dbReference type="EMBL" id="CP001087">
    <property type="protein sequence ID" value="ACN17219.1"/>
    <property type="molecule type" value="Genomic_DNA"/>
</dbReference>
<dbReference type="GO" id="GO:0044550">
    <property type="term" value="P:secondary metabolite biosynthetic process"/>
    <property type="evidence" value="ECO:0007669"/>
    <property type="project" value="TreeGrafter"/>
</dbReference>
<dbReference type="KEGG" id="dat:HRM2_41630"/>
<evidence type="ECO:0000256" key="2">
    <source>
        <dbReference type="ARBA" id="ARBA00023315"/>
    </source>
</evidence>
<organism evidence="6 7">
    <name type="scientific">Desulforapulum autotrophicum (strain ATCC 43914 / DSM 3382 / VKM B-1955 / HRM2)</name>
    <name type="common">Desulfobacterium autotrophicum</name>
    <dbReference type="NCBI Taxonomy" id="177437"/>
    <lineage>
        <taxon>Bacteria</taxon>
        <taxon>Pseudomonadati</taxon>
        <taxon>Thermodesulfobacteriota</taxon>
        <taxon>Desulfobacteria</taxon>
        <taxon>Desulfobacterales</taxon>
        <taxon>Desulfobacteraceae</taxon>
        <taxon>Desulforapulum</taxon>
    </lineage>
</organism>
<keyword evidence="3" id="KW-1133">Transmembrane helix</keyword>
<dbReference type="GO" id="GO:0006633">
    <property type="term" value="P:fatty acid biosynthetic process"/>
    <property type="evidence" value="ECO:0007669"/>
    <property type="project" value="InterPro"/>
</dbReference>
<evidence type="ECO:0000313" key="7">
    <source>
        <dbReference type="Proteomes" id="UP000000442"/>
    </source>
</evidence>
<dbReference type="SUPFAM" id="SSF53901">
    <property type="entry name" value="Thiolase-like"/>
    <property type="match status" value="1"/>
</dbReference>
<sequence length="336" mass="36684">MLKNKVCGIKGMGFYMPEKKVSIKELAKQSGIPEFVVDALGAETVREANADEYPSDMAIKAALDALENGDVDPLDIDTIIYCGAGVPDYILPHTAGKIQHAIGAKNAFAFDISQGCCGMLTAIQLAKGYISLGEGINNVMLVTGDKWSQFTRFHSADSVFFGDGGGAAIFSKGHGDFSPLSTEIITKGEFYDLWCVQAGALRHPASRETLESKDMHTYVCLDLDRARHEFKDIYVPDLINAVKGALKKCSLEPSDVSYFDMVNNNLKVQEIIMNKLGIPVEKSSAGYLQRFGHFGGQDIFLNLHMAKKEKKIKKGDIIVMLTAGIGFSWGSAVFQY</sequence>